<keyword evidence="11 19" id="KW-0675">Receptor</keyword>
<dbReference type="InterPro" id="IPR041416">
    <property type="entry name" value="IL-1RAcP-like_ig"/>
</dbReference>
<protein>
    <submittedName>
        <fullName evidence="19">Interleukin-18 receptor accessory protein</fullName>
    </submittedName>
</protein>
<feature type="compositionally biased region" description="Polar residues" evidence="14">
    <location>
        <begin position="637"/>
        <end position="650"/>
    </location>
</feature>
<dbReference type="SUPFAM" id="SSF48726">
    <property type="entry name" value="Immunoglobulin"/>
    <property type="match status" value="2"/>
</dbReference>
<dbReference type="InterPro" id="IPR035897">
    <property type="entry name" value="Toll_tir_struct_dom_sf"/>
</dbReference>
<dbReference type="InterPro" id="IPR000157">
    <property type="entry name" value="TIR_dom"/>
</dbReference>
<evidence type="ECO:0000256" key="14">
    <source>
        <dbReference type="SAM" id="MobiDB-lite"/>
    </source>
</evidence>
<keyword evidence="8" id="KW-0520">NAD</keyword>
<evidence type="ECO:0000259" key="17">
    <source>
        <dbReference type="PROSITE" id="PS50104"/>
    </source>
</evidence>
<keyword evidence="20" id="KW-1185">Reference proteome</keyword>
<evidence type="ECO:0000256" key="2">
    <source>
        <dbReference type="ARBA" id="ARBA00009752"/>
    </source>
</evidence>
<evidence type="ECO:0000256" key="16">
    <source>
        <dbReference type="SAM" id="SignalP"/>
    </source>
</evidence>
<reference evidence="19 20" key="1">
    <citation type="submission" date="2024-08" db="EMBL/GenBank/DDBJ databases">
        <title>The draft genome of Apodemus speciosus.</title>
        <authorList>
            <person name="Nabeshima K."/>
            <person name="Suzuki S."/>
            <person name="Onuma M."/>
        </authorList>
    </citation>
    <scope>NUCLEOTIDE SEQUENCE [LARGE SCALE GENOMIC DNA]</scope>
    <source>
        <strain evidence="19">IB14-021</strain>
    </source>
</reference>
<evidence type="ECO:0000313" key="20">
    <source>
        <dbReference type="Proteomes" id="UP001623349"/>
    </source>
</evidence>
<evidence type="ECO:0000259" key="18">
    <source>
        <dbReference type="PROSITE" id="PS50835"/>
    </source>
</evidence>
<feature type="region of interest" description="Disordered" evidence="14">
    <location>
        <begin position="611"/>
        <end position="650"/>
    </location>
</feature>
<dbReference type="InterPro" id="IPR007110">
    <property type="entry name" value="Ig-like_dom"/>
</dbReference>
<comment type="caution">
    <text evidence="19">The sequence shown here is derived from an EMBL/GenBank/DDBJ whole genome shotgun (WGS) entry which is preliminary data.</text>
</comment>
<feature type="compositionally biased region" description="Polar residues" evidence="14">
    <location>
        <begin position="611"/>
        <end position="624"/>
    </location>
</feature>
<dbReference type="Pfam" id="PF00047">
    <property type="entry name" value="ig"/>
    <property type="match status" value="1"/>
</dbReference>
<keyword evidence="6" id="KW-0378">Hydrolase</keyword>
<evidence type="ECO:0000256" key="11">
    <source>
        <dbReference type="ARBA" id="ARBA00023170"/>
    </source>
</evidence>
<evidence type="ECO:0000256" key="5">
    <source>
        <dbReference type="ARBA" id="ARBA00022737"/>
    </source>
</evidence>
<dbReference type="PANTHER" id="PTHR11890">
    <property type="entry name" value="INTERLEUKIN-1 RECEPTOR FAMILY MEMBER"/>
    <property type="match status" value="1"/>
</dbReference>
<dbReference type="InterPro" id="IPR036179">
    <property type="entry name" value="Ig-like_dom_sf"/>
</dbReference>
<dbReference type="PRINTS" id="PR01537">
    <property type="entry name" value="INTRLKN1R1F"/>
</dbReference>
<keyword evidence="7 15" id="KW-1133">Transmembrane helix</keyword>
<evidence type="ECO:0000256" key="1">
    <source>
        <dbReference type="ARBA" id="ARBA00004479"/>
    </source>
</evidence>
<gene>
    <name evidence="19" type="ORF">APTSU1_000015200</name>
</gene>
<dbReference type="Proteomes" id="UP001623349">
    <property type="component" value="Unassembled WGS sequence"/>
</dbReference>
<keyword evidence="5" id="KW-0677">Repeat</keyword>
<feature type="chain" id="PRO_5046340457" evidence="16">
    <location>
        <begin position="20"/>
        <end position="650"/>
    </location>
</feature>
<comment type="subcellular location">
    <subcellularLocation>
        <location evidence="1">Membrane</location>
        <topology evidence="1">Single-pass type I membrane protein</topology>
    </subcellularLocation>
</comment>
<dbReference type="InterPro" id="IPR013151">
    <property type="entry name" value="Immunoglobulin_dom"/>
</dbReference>
<keyword evidence="12" id="KW-0325">Glycoprotein</keyword>
<dbReference type="InterPro" id="IPR015621">
    <property type="entry name" value="IL-1_rcpt_fam"/>
</dbReference>
<evidence type="ECO:0000256" key="4">
    <source>
        <dbReference type="ARBA" id="ARBA00022729"/>
    </source>
</evidence>
<evidence type="ECO:0000256" key="7">
    <source>
        <dbReference type="ARBA" id="ARBA00022989"/>
    </source>
</evidence>
<evidence type="ECO:0000313" key="19">
    <source>
        <dbReference type="EMBL" id="GAB1284922.1"/>
    </source>
</evidence>
<feature type="signal peptide" evidence="16">
    <location>
        <begin position="1"/>
        <end position="19"/>
    </location>
</feature>
<evidence type="ECO:0000256" key="9">
    <source>
        <dbReference type="ARBA" id="ARBA00023136"/>
    </source>
</evidence>
<dbReference type="InterPro" id="IPR013783">
    <property type="entry name" value="Ig-like_fold"/>
</dbReference>
<keyword evidence="13" id="KW-0393">Immunoglobulin domain</keyword>
<feature type="transmembrane region" description="Helical" evidence="15">
    <location>
        <begin position="398"/>
        <end position="422"/>
    </location>
</feature>
<proteinExistence type="inferred from homology"/>
<keyword evidence="9 15" id="KW-0472">Membrane</keyword>
<feature type="domain" description="Ig-like" evidence="18">
    <location>
        <begin position="290"/>
        <end position="392"/>
    </location>
</feature>
<dbReference type="PANTHER" id="PTHR11890:SF23">
    <property type="entry name" value="INTERLEUKIN-18 RECEPTOR ACCESSORY PROTEIN"/>
    <property type="match status" value="1"/>
</dbReference>
<dbReference type="Gene3D" id="2.60.40.10">
    <property type="entry name" value="Immunoglobulins"/>
    <property type="match status" value="2"/>
</dbReference>
<feature type="domain" description="Ig-like" evidence="18">
    <location>
        <begin position="146"/>
        <end position="236"/>
    </location>
</feature>
<dbReference type="SMART" id="SM00409">
    <property type="entry name" value="IG"/>
    <property type="match status" value="2"/>
</dbReference>
<dbReference type="Gene3D" id="3.40.50.10140">
    <property type="entry name" value="Toll/interleukin-1 receptor homology (TIR) domain"/>
    <property type="match status" value="1"/>
</dbReference>
<organism evidence="19 20">
    <name type="scientific">Apodemus speciosus</name>
    <name type="common">Large Japanese field mouse</name>
    <dbReference type="NCBI Taxonomy" id="105296"/>
    <lineage>
        <taxon>Eukaryota</taxon>
        <taxon>Metazoa</taxon>
        <taxon>Chordata</taxon>
        <taxon>Craniata</taxon>
        <taxon>Vertebrata</taxon>
        <taxon>Euteleostomi</taxon>
        <taxon>Mammalia</taxon>
        <taxon>Eutheria</taxon>
        <taxon>Euarchontoglires</taxon>
        <taxon>Glires</taxon>
        <taxon>Rodentia</taxon>
        <taxon>Myomorpha</taxon>
        <taxon>Muroidea</taxon>
        <taxon>Muridae</taxon>
        <taxon>Murinae</taxon>
        <taxon>Apodemus</taxon>
    </lineage>
</organism>
<evidence type="ECO:0000256" key="3">
    <source>
        <dbReference type="ARBA" id="ARBA00022692"/>
    </source>
</evidence>
<evidence type="ECO:0000256" key="15">
    <source>
        <dbReference type="SAM" id="Phobius"/>
    </source>
</evidence>
<feature type="domain" description="TIR" evidence="17">
    <location>
        <begin position="435"/>
        <end position="581"/>
    </location>
</feature>
<dbReference type="PROSITE" id="PS50835">
    <property type="entry name" value="IG_LIKE"/>
    <property type="match status" value="2"/>
</dbReference>
<sequence>MLCLGWVFLWFVAGEKTTGFNHSACATQKLLWTYSARGAENFVLFCDLQELQKQKVSHISQVSPTQGPAPCSGSQKDLSDVQWYMQSQSGSPLEEISSNYPHMQNKGMLRILAPQMNSIRSYICRPRIRSPQDVACCIKTVLEVKPQRNVSCGNSAQDEQVLLLGSIGSIHCPSLTCQSDVQSPEMTWYKDGRLLSEYKKNPIEVEDTYDFHQGLYVCDYTQSDNVSSWTVRAVVQVRTIIKNRDSNTLATVKGLHVGKPSVSINRGLITQRDSALGHVHLKNKDVNVRPDILDPIADTLEVELGKPLTLPCRVQFGFQRFSKPVIKWYVKESTQEWEMPVFEEKRIQSTFKNEVIERTIFLREVTQRDLSRKFVCFAQNSIGNTTRTIQLRKKEGVVLVYLLLGTALMLVGVLVAAALLYWHWIEVVLLCRSYKSKDETLRDRSHGISLSEEHLALNLFPEVLENTYGYSLCLLERDVTPGGVYADDIVRIIKKSRRGIFILSPRYISGPRVFELQAAVNLALVDQTLKLILIKFCSFQEPESLPYLVKKALRVLPTVTWKGLKSVPASSRFWTQIRYHMPVKNSDRFMFNWLRIIPKGFSPEKDLVRQNSLGGMRNSGNSHGVLNRPPDSRDSKGAQNLLLSSHQKRC</sequence>
<keyword evidence="3 15" id="KW-0812">Transmembrane</keyword>
<dbReference type="SMART" id="SM00255">
    <property type="entry name" value="TIR"/>
    <property type="match status" value="1"/>
</dbReference>
<keyword evidence="4 16" id="KW-0732">Signal</keyword>
<comment type="similarity">
    <text evidence="2">Belongs to the interleukin-1 receptor family.</text>
</comment>
<name>A0ABQ0ECY5_APOSI</name>
<evidence type="ECO:0000256" key="8">
    <source>
        <dbReference type="ARBA" id="ARBA00023027"/>
    </source>
</evidence>
<keyword evidence="10" id="KW-1015">Disulfide bond</keyword>
<dbReference type="SUPFAM" id="SSF52200">
    <property type="entry name" value="Toll/Interleukin receptor TIR domain"/>
    <property type="match status" value="1"/>
</dbReference>
<evidence type="ECO:0000256" key="12">
    <source>
        <dbReference type="ARBA" id="ARBA00023180"/>
    </source>
</evidence>
<accession>A0ABQ0ECY5</accession>
<evidence type="ECO:0000256" key="10">
    <source>
        <dbReference type="ARBA" id="ARBA00023157"/>
    </source>
</evidence>
<evidence type="ECO:0000256" key="13">
    <source>
        <dbReference type="ARBA" id="ARBA00023319"/>
    </source>
</evidence>
<dbReference type="PROSITE" id="PS50104">
    <property type="entry name" value="TIR"/>
    <property type="match status" value="1"/>
</dbReference>
<evidence type="ECO:0000256" key="6">
    <source>
        <dbReference type="ARBA" id="ARBA00022801"/>
    </source>
</evidence>
<dbReference type="Pfam" id="PF18452">
    <property type="entry name" value="Ig_6"/>
    <property type="match status" value="1"/>
</dbReference>
<dbReference type="InterPro" id="IPR003599">
    <property type="entry name" value="Ig_sub"/>
</dbReference>
<dbReference type="Pfam" id="PF01582">
    <property type="entry name" value="TIR"/>
    <property type="match status" value="1"/>
</dbReference>
<dbReference type="EMBL" id="BAAFST010000001">
    <property type="protein sequence ID" value="GAB1284922.1"/>
    <property type="molecule type" value="Genomic_DNA"/>
</dbReference>